<evidence type="ECO:0000259" key="1">
    <source>
        <dbReference type="Pfam" id="PF05299"/>
    </source>
</evidence>
<proteinExistence type="predicted"/>
<dbReference type="InterPro" id="IPR007963">
    <property type="entry name" value="Peptidase_M61_catalytic"/>
</dbReference>
<reference evidence="3 4" key="1">
    <citation type="submission" date="2024-09" db="EMBL/GenBank/DDBJ databases">
        <authorList>
            <person name="Sun Q."/>
            <person name="Mori K."/>
        </authorList>
    </citation>
    <scope>NUCLEOTIDE SEQUENCE [LARGE SCALE GENOMIC DNA]</scope>
    <source>
        <strain evidence="3 4">CCM 7650</strain>
    </source>
</reference>
<dbReference type="SUPFAM" id="SSF55486">
    <property type="entry name" value="Metalloproteases ('zincins'), catalytic domain"/>
    <property type="match status" value="1"/>
</dbReference>
<feature type="domain" description="Peptidase M61 catalytic" evidence="1">
    <location>
        <begin position="257"/>
        <end position="371"/>
    </location>
</feature>
<dbReference type="InterPro" id="IPR040756">
    <property type="entry name" value="Peptidase_M61_N"/>
</dbReference>
<comment type="caution">
    <text evidence="3">The sequence shown here is derived from an EMBL/GenBank/DDBJ whole genome shotgun (WGS) entry which is preliminary data.</text>
</comment>
<dbReference type="InterPro" id="IPR024191">
    <property type="entry name" value="Peptidase_M61"/>
</dbReference>
<dbReference type="Pfam" id="PF05299">
    <property type="entry name" value="Peptidase_M61"/>
    <property type="match status" value="1"/>
</dbReference>
<dbReference type="Gene3D" id="1.10.390.10">
    <property type="entry name" value="Neutral Protease Domain 2"/>
    <property type="match status" value="1"/>
</dbReference>
<feature type="domain" description="Peptidase M61 N-terminal" evidence="2">
    <location>
        <begin position="2"/>
        <end position="164"/>
    </location>
</feature>
<evidence type="ECO:0000313" key="3">
    <source>
        <dbReference type="EMBL" id="MFC0264095.1"/>
    </source>
</evidence>
<dbReference type="InterPro" id="IPR027268">
    <property type="entry name" value="Peptidase_M4/M1_CTD_sf"/>
</dbReference>
<protein>
    <submittedName>
        <fullName evidence="3">M61 family metallopeptidase</fullName>
    </submittedName>
</protein>
<evidence type="ECO:0000259" key="2">
    <source>
        <dbReference type="Pfam" id="PF17899"/>
    </source>
</evidence>
<keyword evidence="4" id="KW-1185">Reference proteome</keyword>
<evidence type="ECO:0000313" key="4">
    <source>
        <dbReference type="Proteomes" id="UP001589797"/>
    </source>
</evidence>
<dbReference type="Pfam" id="PF17899">
    <property type="entry name" value="Peptidase_M61_N"/>
    <property type="match status" value="1"/>
</dbReference>
<dbReference type="EMBL" id="JBHLWI010000042">
    <property type="protein sequence ID" value="MFC0264095.1"/>
    <property type="molecule type" value="Genomic_DNA"/>
</dbReference>
<dbReference type="PIRSF" id="PIRSF016493">
    <property type="entry name" value="Glycyl_aminpptds"/>
    <property type="match status" value="1"/>
</dbReference>
<dbReference type="RefSeq" id="WP_382388604.1">
    <property type="nucleotide sequence ID" value="NZ_JBHLWI010000042.1"/>
</dbReference>
<name>A0ABV6FW38_9BACT</name>
<gene>
    <name evidence="3" type="ORF">ACFFIP_15485</name>
</gene>
<sequence>MQYLISRDSICSQFIKVTLILKCENREKVSLQLAAWRPGRYELANYAQKIRGFQVLFQEKPVKWNKTTKDLWYFEAEKPGSYEISYSFYCNQMDAGGCWSDDTQLYLNFSNFIFEILEKKNQEISIQIDLPKDYQIATALPNKGNNHWKAKNYQHLMDSPLLASDQLSKYTYEVNGSDFFLWFNGEIFFDVNRLIQDFKRFTTAQIKAFGDFPSEEYHFIFQLLPYRHYHGVEHAHSTVITFGPASRLLNKPDLDELMGVSSHELYHFWNVCRIRPKALTTYDLSKETYLESGLVLEGVTTYMGDLFLLKSGYFSIEDYLKILEKQIQRELDHFGWQNQSIVESSYDLWLDGYKTGIPDKKVNIYNRGALISLCLDLMLLDEGSSLSIVMKKMWEKFGMTGIGYSLSDFKEIVYQEFKNNSAIDAFFHRIVFGHEDLYPYLKILLNTIGVTIEEKVKEDVLLHDFGIRTHEDGIIQQIHPESKAYYTLMLGDKVLKINGADFDKNKLGSVENAAFFINRFERLIYCNIPPEPGKFYPKFELALEKYNEKTSKWMK</sequence>
<dbReference type="Gene3D" id="2.60.40.3650">
    <property type="match status" value="1"/>
</dbReference>
<organism evidence="3 4">
    <name type="scientific">Fontibacter flavus</name>
    <dbReference type="NCBI Taxonomy" id="654838"/>
    <lineage>
        <taxon>Bacteria</taxon>
        <taxon>Pseudomonadati</taxon>
        <taxon>Bacteroidota</taxon>
        <taxon>Cytophagia</taxon>
        <taxon>Cytophagales</taxon>
        <taxon>Cyclobacteriaceae</taxon>
        <taxon>Fontibacter</taxon>
    </lineage>
</organism>
<dbReference type="Proteomes" id="UP001589797">
    <property type="component" value="Unassembled WGS sequence"/>
</dbReference>
<accession>A0ABV6FW38</accession>